<dbReference type="Proteomes" id="UP001595921">
    <property type="component" value="Unassembled WGS sequence"/>
</dbReference>
<feature type="transmembrane region" description="Helical" evidence="6">
    <location>
        <begin position="432"/>
        <end position="450"/>
    </location>
</feature>
<feature type="transmembrane region" description="Helical" evidence="6">
    <location>
        <begin position="462"/>
        <end position="488"/>
    </location>
</feature>
<protein>
    <submittedName>
        <fullName evidence="7">Lipopolysaccharide biosynthesis protein</fullName>
    </submittedName>
</protein>
<feature type="transmembrane region" description="Helical" evidence="6">
    <location>
        <begin position="181"/>
        <end position="200"/>
    </location>
</feature>
<evidence type="ECO:0000313" key="7">
    <source>
        <dbReference type="EMBL" id="MFC4357938.1"/>
    </source>
</evidence>
<feature type="transmembrane region" description="Helical" evidence="6">
    <location>
        <begin position="307"/>
        <end position="331"/>
    </location>
</feature>
<accession>A0ABD5PB67</accession>
<feature type="transmembrane region" description="Helical" evidence="6">
    <location>
        <begin position="157"/>
        <end position="175"/>
    </location>
</feature>
<feature type="transmembrane region" description="Helical" evidence="6">
    <location>
        <begin position="221"/>
        <end position="241"/>
    </location>
</feature>
<dbReference type="Pfam" id="PF01943">
    <property type="entry name" value="Polysacc_synt"/>
    <property type="match status" value="1"/>
</dbReference>
<organism evidence="7 8">
    <name type="scientific">Halobium salinum</name>
    <dbReference type="NCBI Taxonomy" id="1364940"/>
    <lineage>
        <taxon>Archaea</taxon>
        <taxon>Methanobacteriati</taxon>
        <taxon>Methanobacteriota</taxon>
        <taxon>Stenosarchaea group</taxon>
        <taxon>Halobacteria</taxon>
        <taxon>Halobacteriales</taxon>
        <taxon>Haloferacaceae</taxon>
        <taxon>Halobium</taxon>
    </lineage>
</organism>
<evidence type="ECO:0000256" key="4">
    <source>
        <dbReference type="ARBA" id="ARBA00022989"/>
    </source>
</evidence>
<keyword evidence="5 6" id="KW-0472">Membrane</keyword>
<dbReference type="GO" id="GO:0005886">
    <property type="term" value="C:plasma membrane"/>
    <property type="evidence" value="ECO:0007669"/>
    <property type="project" value="UniProtKB-SubCell"/>
</dbReference>
<evidence type="ECO:0000256" key="5">
    <source>
        <dbReference type="ARBA" id="ARBA00023136"/>
    </source>
</evidence>
<reference evidence="7 8" key="1">
    <citation type="journal article" date="2019" name="Int. J. Syst. Evol. Microbiol.">
        <title>The Global Catalogue of Microorganisms (GCM) 10K type strain sequencing project: providing services to taxonomists for standard genome sequencing and annotation.</title>
        <authorList>
            <consortium name="The Broad Institute Genomics Platform"/>
            <consortium name="The Broad Institute Genome Sequencing Center for Infectious Disease"/>
            <person name="Wu L."/>
            <person name="Ma J."/>
        </authorList>
    </citation>
    <scope>NUCLEOTIDE SEQUENCE [LARGE SCALE GENOMIC DNA]</scope>
    <source>
        <strain evidence="7 8">CGMCC 1.12553</strain>
    </source>
</reference>
<keyword evidence="3 6" id="KW-0812">Transmembrane</keyword>
<evidence type="ECO:0000256" key="6">
    <source>
        <dbReference type="SAM" id="Phobius"/>
    </source>
</evidence>
<feature type="transmembrane region" description="Helical" evidence="6">
    <location>
        <begin position="370"/>
        <end position="388"/>
    </location>
</feature>
<evidence type="ECO:0000256" key="2">
    <source>
        <dbReference type="ARBA" id="ARBA00022475"/>
    </source>
</evidence>
<comment type="subcellular location">
    <subcellularLocation>
        <location evidence="1">Cell membrane</location>
        <topology evidence="1">Multi-pass membrane protein</topology>
    </subcellularLocation>
</comment>
<gene>
    <name evidence="7" type="ORF">ACFO0N_08240</name>
</gene>
<keyword evidence="4 6" id="KW-1133">Transmembrane helix</keyword>
<keyword evidence="8" id="KW-1185">Reference proteome</keyword>
<feature type="transmembrane region" description="Helical" evidence="6">
    <location>
        <begin position="84"/>
        <end position="115"/>
    </location>
</feature>
<comment type="caution">
    <text evidence="7">The sequence shown here is derived from an EMBL/GenBank/DDBJ whole genome shotgun (WGS) entry which is preliminary data.</text>
</comment>
<proteinExistence type="predicted"/>
<evidence type="ECO:0000256" key="1">
    <source>
        <dbReference type="ARBA" id="ARBA00004651"/>
    </source>
</evidence>
<feature type="transmembrane region" description="Helical" evidence="6">
    <location>
        <begin position="253"/>
        <end position="271"/>
    </location>
</feature>
<feature type="transmembrane region" description="Helical" evidence="6">
    <location>
        <begin position="337"/>
        <end position="358"/>
    </location>
</feature>
<dbReference type="EMBL" id="JBHSDS010000005">
    <property type="protein sequence ID" value="MFC4357938.1"/>
    <property type="molecule type" value="Genomic_DNA"/>
</dbReference>
<feature type="transmembrane region" description="Helical" evidence="6">
    <location>
        <begin position="121"/>
        <end position="137"/>
    </location>
</feature>
<dbReference type="PANTHER" id="PTHR30250:SF11">
    <property type="entry name" value="O-ANTIGEN TRANSPORTER-RELATED"/>
    <property type="match status" value="1"/>
</dbReference>
<dbReference type="InterPro" id="IPR050833">
    <property type="entry name" value="Poly_Biosynth_Transport"/>
</dbReference>
<name>A0ABD5PB67_9EURY</name>
<feature type="transmembrane region" description="Helical" evidence="6">
    <location>
        <begin position="394"/>
        <end position="411"/>
    </location>
</feature>
<dbReference type="RefSeq" id="WP_267624669.1">
    <property type="nucleotide sequence ID" value="NZ_JAODIW010000009.1"/>
</dbReference>
<sequence length="516" mass="54699">MSRNLTTAFASIAGSRLVMLVASAAITPALLYYLGSGQFGQYASVMAVFGMLMILVSSGINGGMRKYISEDRSDEDERWKDHVFAYYFRLATLFALFAGGLLAVGAATGAISTLMDADYDTYFYLLAVLVVAAQLRSVARRALMGLKLEHIAEPLQVVHKVLFGVVAVALAALGFGVPGVLVAFIVASTAVFAVAMALMARQVSLSAILKPVPEDFPRRELLNFNHLTIVYTFLLTSMYHVDVILLDRLVGHEAAGLYKAALVLVQFLWFVPKSVQSMMIQSTSDLWAKGRTDRIESIATRVTRYSLLVTTLMAVGLGALAADFVPLYYHAPDVELMFGPILFLLPGTLGFAVARPMLSINHAKGDMKTLIAATAAAAGLNLGLNVLLIPQYGMIGAALATTVGYGSLPLLQTGAAKRLGYDPLADARIGRIAVTTAVAGLPIAVLPHLINGSPIPFVGPSVLTVVVVPPVGFVLFAVVAVATGAVTLDEVFDLLGALPEPVSSRALALRARVTGD</sequence>
<evidence type="ECO:0000256" key="3">
    <source>
        <dbReference type="ARBA" id="ARBA00022692"/>
    </source>
</evidence>
<dbReference type="AlphaFoldDB" id="A0ABD5PB67"/>
<dbReference type="PANTHER" id="PTHR30250">
    <property type="entry name" value="PST FAMILY PREDICTED COLANIC ACID TRANSPORTER"/>
    <property type="match status" value="1"/>
</dbReference>
<feature type="transmembrane region" description="Helical" evidence="6">
    <location>
        <begin position="40"/>
        <end position="63"/>
    </location>
</feature>
<dbReference type="InterPro" id="IPR002797">
    <property type="entry name" value="Polysacc_synth"/>
</dbReference>
<keyword evidence="2" id="KW-1003">Cell membrane</keyword>
<evidence type="ECO:0000313" key="8">
    <source>
        <dbReference type="Proteomes" id="UP001595921"/>
    </source>
</evidence>